<accession>A0A5S6QGL5</accession>
<evidence type="ECO:0000313" key="2">
    <source>
        <dbReference type="WBParaSite" id="TMUE_2000006275.1"/>
    </source>
</evidence>
<sequence>MLRFLTIVPWGADKSKHQVIVKLNRLRESDPSIAVVIAEQIYDNALVSAGLVSDVQSVVGRVNKLITEVVHKLSN</sequence>
<dbReference type="InterPro" id="IPR037196">
    <property type="entry name" value="HSP90_C"/>
</dbReference>
<organism evidence="1 2">
    <name type="scientific">Trichuris muris</name>
    <name type="common">Mouse whipworm</name>
    <dbReference type="NCBI Taxonomy" id="70415"/>
    <lineage>
        <taxon>Eukaryota</taxon>
        <taxon>Metazoa</taxon>
        <taxon>Ecdysozoa</taxon>
        <taxon>Nematoda</taxon>
        <taxon>Enoplea</taxon>
        <taxon>Dorylaimia</taxon>
        <taxon>Trichinellida</taxon>
        <taxon>Trichuridae</taxon>
        <taxon>Trichuris</taxon>
    </lineage>
</organism>
<dbReference type="Proteomes" id="UP000046395">
    <property type="component" value="Unassembled WGS sequence"/>
</dbReference>
<dbReference type="SUPFAM" id="SSF110942">
    <property type="entry name" value="HSP90 C-terminal domain"/>
    <property type="match status" value="1"/>
</dbReference>
<dbReference type="AlphaFoldDB" id="A0A5S6QGL5"/>
<evidence type="ECO:0000313" key="1">
    <source>
        <dbReference type="Proteomes" id="UP000046395"/>
    </source>
</evidence>
<protein>
    <submittedName>
        <fullName evidence="2">Uncharacterized protein</fullName>
    </submittedName>
</protein>
<reference evidence="2" key="1">
    <citation type="submission" date="2019-12" db="UniProtKB">
        <authorList>
            <consortium name="WormBaseParasite"/>
        </authorList>
    </citation>
    <scope>IDENTIFICATION</scope>
</reference>
<dbReference type="STRING" id="70415.A0A5S6QGL5"/>
<proteinExistence type="predicted"/>
<name>A0A5S6QGL5_TRIMR</name>
<dbReference type="Gene3D" id="1.20.120.790">
    <property type="entry name" value="Heat shock protein 90, C-terminal domain"/>
    <property type="match status" value="1"/>
</dbReference>
<dbReference type="WBParaSite" id="TMUE_2000006275.1">
    <property type="protein sequence ID" value="TMUE_2000006275.1"/>
    <property type="gene ID" value="WBGene00289758"/>
</dbReference>
<keyword evidence="1" id="KW-1185">Reference proteome</keyword>